<evidence type="ECO:0000256" key="1">
    <source>
        <dbReference type="SAM" id="MobiDB-lite"/>
    </source>
</evidence>
<feature type="region of interest" description="Disordered" evidence="1">
    <location>
        <begin position="73"/>
        <end position="112"/>
    </location>
</feature>
<feature type="compositionally biased region" description="Pro residues" evidence="1">
    <location>
        <begin position="572"/>
        <end position="584"/>
    </location>
</feature>
<feature type="compositionally biased region" description="Basic and acidic residues" evidence="1">
    <location>
        <begin position="513"/>
        <end position="535"/>
    </location>
</feature>
<gene>
    <name evidence="2" type="ORF">Aspvir_002491</name>
</gene>
<organism evidence="2 3">
    <name type="scientific">Aspergillus viridinutans</name>
    <dbReference type="NCBI Taxonomy" id="75553"/>
    <lineage>
        <taxon>Eukaryota</taxon>
        <taxon>Fungi</taxon>
        <taxon>Dikarya</taxon>
        <taxon>Ascomycota</taxon>
        <taxon>Pezizomycotina</taxon>
        <taxon>Eurotiomycetes</taxon>
        <taxon>Eurotiomycetidae</taxon>
        <taxon>Eurotiales</taxon>
        <taxon>Aspergillaceae</taxon>
        <taxon>Aspergillus</taxon>
        <taxon>Aspergillus subgen. Fumigati</taxon>
    </lineage>
</organism>
<dbReference type="PANTHER" id="PTHR28298">
    <property type="entry name" value="EISOSOME PROTEIN 1"/>
    <property type="match status" value="1"/>
</dbReference>
<dbReference type="InterPro" id="IPR024527">
    <property type="entry name" value="Eisosome1"/>
</dbReference>
<name>A0A9P3F6D0_ASPVI</name>
<dbReference type="GeneID" id="66930473"/>
<feature type="compositionally biased region" description="Basic and acidic residues" evidence="1">
    <location>
        <begin position="876"/>
        <end position="885"/>
    </location>
</feature>
<reference evidence="2 3" key="1">
    <citation type="submission" date="2021-02" db="EMBL/GenBank/DDBJ databases">
        <title>Pan-genome distribution and transcriptional activeness of fungal secondary metabolism genes in Aspergillus section Fumigati.</title>
        <authorList>
            <person name="Takahashi H."/>
            <person name="Umemura M."/>
            <person name="Ninomiya A."/>
            <person name="Kusuya Y."/>
            <person name="Urayama S."/>
            <person name="Shimizu M."/>
            <person name="Watanabe A."/>
            <person name="Kamei K."/>
            <person name="Yaguchi T."/>
            <person name="Hagiwara D."/>
        </authorList>
    </citation>
    <scope>NUCLEOTIDE SEQUENCE [LARGE SCALE GENOMIC DNA]</scope>
    <source>
        <strain evidence="2 3">IFM 47045</strain>
    </source>
</reference>
<dbReference type="OrthoDB" id="4070583at2759"/>
<dbReference type="PANTHER" id="PTHR28298:SF1">
    <property type="entry name" value="EISOSOME PROTEIN 1"/>
    <property type="match status" value="1"/>
</dbReference>
<dbReference type="RefSeq" id="XP_043130025.1">
    <property type="nucleotide sequence ID" value="XM_043274090.1"/>
</dbReference>
<dbReference type="Pfam" id="PF12757">
    <property type="entry name" value="Eisosome1"/>
    <property type="match status" value="1"/>
</dbReference>
<feature type="compositionally biased region" description="Basic residues" evidence="1">
    <location>
        <begin position="723"/>
        <end position="735"/>
    </location>
</feature>
<feature type="compositionally biased region" description="Polar residues" evidence="1">
    <location>
        <begin position="835"/>
        <end position="846"/>
    </location>
</feature>
<protein>
    <recommendedName>
        <fullName evidence="4">Eisosome protein 1</fullName>
    </recommendedName>
</protein>
<accession>A0A9P3F6D0</accession>
<dbReference type="AlphaFoldDB" id="A0A9P3F6D0"/>
<feature type="region of interest" description="Disordered" evidence="1">
    <location>
        <begin position="348"/>
        <end position="367"/>
    </location>
</feature>
<evidence type="ECO:0008006" key="4">
    <source>
        <dbReference type="Google" id="ProtNLM"/>
    </source>
</evidence>
<feature type="compositionally biased region" description="Low complexity" evidence="1">
    <location>
        <begin position="585"/>
        <end position="679"/>
    </location>
</feature>
<dbReference type="EMBL" id="BOPL01000012">
    <property type="protein sequence ID" value="GIK06839.1"/>
    <property type="molecule type" value="Genomic_DNA"/>
</dbReference>
<evidence type="ECO:0000313" key="2">
    <source>
        <dbReference type="EMBL" id="GIK06839.1"/>
    </source>
</evidence>
<feature type="region of interest" description="Disordered" evidence="1">
    <location>
        <begin position="1"/>
        <end position="25"/>
    </location>
</feature>
<keyword evidence="3" id="KW-1185">Reference proteome</keyword>
<feature type="region of interest" description="Disordered" evidence="1">
    <location>
        <begin position="513"/>
        <end position="912"/>
    </location>
</feature>
<dbReference type="GO" id="GO:0070941">
    <property type="term" value="P:eisosome assembly"/>
    <property type="evidence" value="ECO:0007669"/>
    <property type="project" value="TreeGrafter"/>
</dbReference>
<feature type="compositionally biased region" description="Basic and acidic residues" evidence="1">
    <location>
        <begin position="548"/>
        <end position="565"/>
    </location>
</feature>
<proteinExistence type="predicted"/>
<feature type="compositionally biased region" description="Polar residues" evidence="1">
    <location>
        <begin position="15"/>
        <end position="25"/>
    </location>
</feature>
<feature type="compositionally biased region" description="Basic and acidic residues" evidence="1">
    <location>
        <begin position="738"/>
        <end position="752"/>
    </location>
</feature>
<comment type="caution">
    <text evidence="2">The sequence shown here is derived from an EMBL/GenBank/DDBJ whole genome shotgun (WGS) entry which is preliminary data.</text>
</comment>
<dbReference type="Proteomes" id="UP000710440">
    <property type="component" value="Unassembled WGS sequence"/>
</dbReference>
<evidence type="ECO:0000313" key="3">
    <source>
        <dbReference type="Proteomes" id="UP000710440"/>
    </source>
</evidence>
<sequence>MATTESHPGVHRVSIQRSRSARLSDQAATAALYVTHPERRLSVREPATFESQLFRDPKATGSLNLSHASASAALAHARSHHKNLTPDRPGAVGYQTQDTRTAGAPGARPSPEGYKAAITAVRDRRAITSLPPVTTGFKYDISTTSDQVYDNQRESLDRDKALRAATGAYRISRKRADSAPSKPIMAREAPYAASAASSVKPAPEVEDPLAHIDSSAEASRIHHMANANAQLYTEHPPVGLEEQDRKNVLRAAAISMARDMYDSTEKREEALTGEPSAALYGAQRGLSRMRSQQTVPKSDPAALKQAIKVQEAAQQRAAEKLAKLNEPTYQEYYGVEPHVPRPTLSIRRRRASFDSDTSAADAERSREIRHQMTSLRSRLDAVDEQRTKDRASLMEAARRNVNATIQDMEMRVYHETGRPPPSMQKEWEETALERAQREVQEQEPDRPYDRVNIGAERYMDMADVEAVARSRLQPTFDEITDRAEKERARELEARLDAEEQKRYEAIARERELDTMAEEKRQREIQKQQMKEKATGEKTWLWRRKSKRTRDTEQRPSAEEEIDHHAAGGVAPVPQPEAAPQPTTPPVEAASQVEAAPEAEAPKAEAPQAEAAPEAEAPKAEAPQAEAPQVEAPQVEAPQAEAPQAEAPQAEVPQAEAPQVEAPQAEAPQAEPATTEATTEAEAHPEAPPGIIDTTQPQPAEDEEKIVAPGAAGEEGLPLERRGSRLKTWFKGRVGRRSNGVERESPRETEVDGARNPSTGFAGGAALAGTDSRGAALRSHPVTGNDLATMQQRMSVDEGSLGNEATRHGSSGIAEQHGENRKPSRLRSSFMKIVSGGSQDNKTNGVSKPSDDRRTASESAEESGVRNPEGSNASTATKEELRESAADHGLPVPPAIGKHATNGSRESRFSEDL</sequence>